<dbReference type="Proteomes" id="UP001386955">
    <property type="component" value="Unassembled WGS sequence"/>
</dbReference>
<sequence length="105" mass="12038">MKMVRQQWAGFQDEIRIPVHLYDTDDEAIIEKGGPHTHLVTIGGPPREPSLQFTPRALVPSQRDPPPGRTKQHLMLSHARVPCSDNLTRPFYSWEGEQWSGPREE</sequence>
<dbReference type="EMBL" id="JAYMYS010000003">
    <property type="protein sequence ID" value="KAK7399333.1"/>
    <property type="molecule type" value="Genomic_DNA"/>
</dbReference>
<gene>
    <name evidence="1" type="ORF">VNO78_10515</name>
</gene>
<name>A0AAN9SKV2_PSOTE</name>
<accession>A0AAN9SKV2</accession>
<organism evidence="1 2">
    <name type="scientific">Psophocarpus tetragonolobus</name>
    <name type="common">Winged bean</name>
    <name type="synonym">Dolichos tetragonolobus</name>
    <dbReference type="NCBI Taxonomy" id="3891"/>
    <lineage>
        <taxon>Eukaryota</taxon>
        <taxon>Viridiplantae</taxon>
        <taxon>Streptophyta</taxon>
        <taxon>Embryophyta</taxon>
        <taxon>Tracheophyta</taxon>
        <taxon>Spermatophyta</taxon>
        <taxon>Magnoliopsida</taxon>
        <taxon>eudicotyledons</taxon>
        <taxon>Gunneridae</taxon>
        <taxon>Pentapetalae</taxon>
        <taxon>rosids</taxon>
        <taxon>fabids</taxon>
        <taxon>Fabales</taxon>
        <taxon>Fabaceae</taxon>
        <taxon>Papilionoideae</taxon>
        <taxon>50 kb inversion clade</taxon>
        <taxon>NPAAA clade</taxon>
        <taxon>indigoferoid/millettioid clade</taxon>
        <taxon>Phaseoleae</taxon>
        <taxon>Psophocarpus</taxon>
    </lineage>
</organism>
<protein>
    <submittedName>
        <fullName evidence="1">Uncharacterized protein</fullName>
    </submittedName>
</protein>
<evidence type="ECO:0000313" key="1">
    <source>
        <dbReference type="EMBL" id="KAK7399333.1"/>
    </source>
</evidence>
<evidence type="ECO:0000313" key="2">
    <source>
        <dbReference type="Proteomes" id="UP001386955"/>
    </source>
</evidence>
<reference evidence="1 2" key="1">
    <citation type="submission" date="2024-01" db="EMBL/GenBank/DDBJ databases">
        <title>The genomes of 5 underutilized Papilionoideae crops provide insights into root nodulation and disease resistanc.</title>
        <authorList>
            <person name="Jiang F."/>
        </authorList>
    </citation>
    <scope>NUCLEOTIDE SEQUENCE [LARGE SCALE GENOMIC DNA]</scope>
    <source>
        <strain evidence="1">DUOXIRENSHENG_FW03</strain>
        <tissue evidence="1">Leaves</tissue>
    </source>
</reference>
<comment type="caution">
    <text evidence="1">The sequence shown here is derived from an EMBL/GenBank/DDBJ whole genome shotgun (WGS) entry which is preliminary data.</text>
</comment>
<dbReference type="AlphaFoldDB" id="A0AAN9SKV2"/>
<keyword evidence="2" id="KW-1185">Reference proteome</keyword>
<proteinExistence type="predicted"/>